<keyword evidence="2" id="KW-0285">Flavoprotein</keyword>
<dbReference type="PANTHER" id="PTHR43567">
    <property type="entry name" value="FLAVOREDOXIN-RELATED-RELATED"/>
    <property type="match status" value="1"/>
</dbReference>
<proteinExistence type="inferred from homology"/>
<dbReference type="Gene3D" id="2.30.110.10">
    <property type="entry name" value="Electron Transport, Fmn-binding Protein, Chain A"/>
    <property type="match status" value="1"/>
</dbReference>
<protein>
    <recommendedName>
        <fullName evidence="4">Flavin reductase like domain-containing protein</fullName>
    </recommendedName>
</protein>
<evidence type="ECO:0000259" key="4">
    <source>
        <dbReference type="SMART" id="SM00903"/>
    </source>
</evidence>
<dbReference type="PANTHER" id="PTHR43567:SF1">
    <property type="entry name" value="FLAVOREDOXIN"/>
    <property type="match status" value="1"/>
</dbReference>
<name>A0ABQ4LTP6_9BACL</name>
<evidence type="ECO:0000313" key="5">
    <source>
        <dbReference type="EMBL" id="GIO66656.1"/>
    </source>
</evidence>
<reference evidence="5 6" key="1">
    <citation type="submission" date="2021-03" db="EMBL/GenBank/DDBJ databases">
        <title>Antimicrobial resistance genes in bacteria isolated from Japanese honey, and their potential for conferring macrolide and lincosamide resistance in the American foulbrood pathogen Paenibacillus larvae.</title>
        <authorList>
            <person name="Okamoto M."/>
            <person name="Kumagai M."/>
            <person name="Kanamori H."/>
            <person name="Takamatsu D."/>
        </authorList>
    </citation>
    <scope>NUCLEOTIDE SEQUENCE [LARGE SCALE GENOMIC DNA]</scope>
    <source>
        <strain evidence="5 6">J21TS3</strain>
    </source>
</reference>
<comment type="similarity">
    <text evidence="3">Belongs to the flavoredoxin family.</text>
</comment>
<dbReference type="InterPro" id="IPR002563">
    <property type="entry name" value="Flavin_Rdtase-like_dom"/>
</dbReference>
<feature type="domain" description="Flavin reductase like" evidence="4">
    <location>
        <begin position="12"/>
        <end position="174"/>
    </location>
</feature>
<gene>
    <name evidence="5" type="primary">ydfE_1</name>
    <name evidence="5" type="ORF">J21TS3_14770</name>
</gene>
<evidence type="ECO:0000256" key="1">
    <source>
        <dbReference type="ARBA" id="ARBA00001917"/>
    </source>
</evidence>
<keyword evidence="6" id="KW-1185">Reference proteome</keyword>
<evidence type="ECO:0000256" key="2">
    <source>
        <dbReference type="ARBA" id="ARBA00022630"/>
    </source>
</evidence>
<dbReference type="SUPFAM" id="SSF50475">
    <property type="entry name" value="FMN-binding split barrel"/>
    <property type="match status" value="1"/>
</dbReference>
<evidence type="ECO:0000256" key="3">
    <source>
        <dbReference type="ARBA" id="ARBA00038054"/>
    </source>
</evidence>
<dbReference type="Pfam" id="PF01613">
    <property type="entry name" value="Flavin_Reduct"/>
    <property type="match status" value="1"/>
</dbReference>
<sequence length="210" mass="23033">MLEMHKVIEPKILYFGTPVVLISTLNEDGSANVAPMSSAWWLNQSCMLGMSRKSKTVQNLIREKECVLNLPSPDLVGAVDKLALLTGVNPVPDTKMQLGYRYEPDKFGTAGLTPEPSDLVKAPRVAECPVQLEASLVKAHDFGQPSSLTAIEVTVTRVHVDENLLMAGEKNYVDPLKWNPLIMNFCEYFGLSGQLHPSRLAPVFGPVSRG</sequence>
<comment type="caution">
    <text evidence="5">The sequence shown here is derived from an EMBL/GenBank/DDBJ whole genome shotgun (WGS) entry which is preliminary data.</text>
</comment>
<dbReference type="InterPro" id="IPR052174">
    <property type="entry name" value="Flavoredoxin"/>
</dbReference>
<comment type="cofactor">
    <cofactor evidence="1">
        <name>FMN</name>
        <dbReference type="ChEBI" id="CHEBI:58210"/>
    </cofactor>
</comment>
<dbReference type="SMART" id="SM00903">
    <property type="entry name" value="Flavin_Reduct"/>
    <property type="match status" value="1"/>
</dbReference>
<dbReference type="Proteomes" id="UP000680638">
    <property type="component" value="Unassembled WGS sequence"/>
</dbReference>
<organism evidence="5 6">
    <name type="scientific">Paenibacillus cookii</name>
    <dbReference type="NCBI Taxonomy" id="157839"/>
    <lineage>
        <taxon>Bacteria</taxon>
        <taxon>Bacillati</taxon>
        <taxon>Bacillota</taxon>
        <taxon>Bacilli</taxon>
        <taxon>Bacillales</taxon>
        <taxon>Paenibacillaceae</taxon>
        <taxon>Paenibacillus</taxon>
    </lineage>
</organism>
<dbReference type="EMBL" id="BORW01000005">
    <property type="protein sequence ID" value="GIO66656.1"/>
    <property type="molecule type" value="Genomic_DNA"/>
</dbReference>
<accession>A0ABQ4LTP6</accession>
<evidence type="ECO:0000313" key="6">
    <source>
        <dbReference type="Proteomes" id="UP000680638"/>
    </source>
</evidence>
<dbReference type="InterPro" id="IPR012349">
    <property type="entry name" value="Split_barrel_FMN-bd"/>
</dbReference>